<keyword evidence="2" id="KW-0521">NADP</keyword>
<dbReference type="PANTHER" id="PTHR43544">
    <property type="entry name" value="SHORT-CHAIN DEHYDROGENASE/REDUCTASE"/>
    <property type="match status" value="1"/>
</dbReference>
<evidence type="ECO:0000256" key="1">
    <source>
        <dbReference type="ARBA" id="ARBA00006484"/>
    </source>
</evidence>
<organism evidence="4 5">
    <name type="scientific">Parathielavia hyrcaniae</name>
    <dbReference type="NCBI Taxonomy" id="113614"/>
    <lineage>
        <taxon>Eukaryota</taxon>
        <taxon>Fungi</taxon>
        <taxon>Dikarya</taxon>
        <taxon>Ascomycota</taxon>
        <taxon>Pezizomycotina</taxon>
        <taxon>Sordariomycetes</taxon>
        <taxon>Sordariomycetidae</taxon>
        <taxon>Sordariales</taxon>
        <taxon>Chaetomiaceae</taxon>
        <taxon>Parathielavia</taxon>
    </lineage>
</organism>
<name>A0AAN6Q0Z9_9PEZI</name>
<dbReference type="PRINTS" id="PR00081">
    <property type="entry name" value="GDHRDH"/>
</dbReference>
<dbReference type="GO" id="GO:0005737">
    <property type="term" value="C:cytoplasm"/>
    <property type="evidence" value="ECO:0007669"/>
    <property type="project" value="TreeGrafter"/>
</dbReference>
<dbReference type="AlphaFoldDB" id="A0AAN6Q0Z9"/>
<sequence>MHPSSRLCPILLDEADPSIGSASLPARLRAEHGIGRLDVVVANAGGTGVVKGLVETDPACELVGDYEVNAVGPARLFRGVWGLMVGNGFGGGDKKFVLMSSTMGSIGVLEMEAMPGIGYGMAKAAANWWAKRVSVEFKERGLVVGVLHPGWVQTELGQSLADAVGFKQPPLSVEESAIGCVEQIDNWTMEKTGQFLTWEGKPLPW</sequence>
<proteinExistence type="inferred from homology"/>
<comment type="caution">
    <text evidence="4">The sequence shown here is derived from an EMBL/GenBank/DDBJ whole genome shotgun (WGS) entry which is preliminary data.</text>
</comment>
<dbReference type="PANTHER" id="PTHR43544:SF7">
    <property type="entry name" value="NADB-LER2"/>
    <property type="match status" value="1"/>
</dbReference>
<gene>
    <name evidence="4" type="ORF">N658DRAFT_429486</name>
</gene>
<dbReference type="InterPro" id="IPR051468">
    <property type="entry name" value="Fungal_SecMetab_SDRs"/>
</dbReference>
<evidence type="ECO:0000256" key="3">
    <source>
        <dbReference type="ARBA" id="ARBA00023002"/>
    </source>
</evidence>
<accession>A0AAN6Q0Z9</accession>
<dbReference type="Proteomes" id="UP001305647">
    <property type="component" value="Unassembled WGS sequence"/>
</dbReference>
<dbReference type="Pfam" id="PF00106">
    <property type="entry name" value="adh_short"/>
    <property type="match status" value="1"/>
</dbReference>
<protein>
    <submittedName>
        <fullName evidence="4">NAD(P)-binding protein</fullName>
    </submittedName>
</protein>
<dbReference type="InterPro" id="IPR036291">
    <property type="entry name" value="NAD(P)-bd_dom_sf"/>
</dbReference>
<dbReference type="GO" id="GO:0016491">
    <property type="term" value="F:oxidoreductase activity"/>
    <property type="evidence" value="ECO:0007669"/>
    <property type="project" value="UniProtKB-KW"/>
</dbReference>
<evidence type="ECO:0000256" key="2">
    <source>
        <dbReference type="ARBA" id="ARBA00022857"/>
    </source>
</evidence>
<comment type="similarity">
    <text evidence="1">Belongs to the short-chain dehydrogenases/reductases (SDR) family.</text>
</comment>
<dbReference type="EMBL" id="MU863647">
    <property type="protein sequence ID" value="KAK4099710.1"/>
    <property type="molecule type" value="Genomic_DNA"/>
</dbReference>
<reference evidence="4" key="1">
    <citation type="journal article" date="2023" name="Mol. Phylogenet. Evol.">
        <title>Genome-scale phylogeny and comparative genomics of the fungal order Sordariales.</title>
        <authorList>
            <person name="Hensen N."/>
            <person name="Bonometti L."/>
            <person name="Westerberg I."/>
            <person name="Brannstrom I.O."/>
            <person name="Guillou S."/>
            <person name="Cros-Aarteil S."/>
            <person name="Calhoun S."/>
            <person name="Haridas S."/>
            <person name="Kuo A."/>
            <person name="Mondo S."/>
            <person name="Pangilinan J."/>
            <person name="Riley R."/>
            <person name="LaButti K."/>
            <person name="Andreopoulos B."/>
            <person name="Lipzen A."/>
            <person name="Chen C."/>
            <person name="Yan M."/>
            <person name="Daum C."/>
            <person name="Ng V."/>
            <person name="Clum A."/>
            <person name="Steindorff A."/>
            <person name="Ohm R.A."/>
            <person name="Martin F."/>
            <person name="Silar P."/>
            <person name="Natvig D.O."/>
            <person name="Lalanne C."/>
            <person name="Gautier V."/>
            <person name="Ament-Velasquez S.L."/>
            <person name="Kruys A."/>
            <person name="Hutchinson M.I."/>
            <person name="Powell A.J."/>
            <person name="Barry K."/>
            <person name="Miller A.N."/>
            <person name="Grigoriev I.V."/>
            <person name="Debuchy R."/>
            <person name="Gladieux P."/>
            <person name="Hiltunen Thoren M."/>
            <person name="Johannesson H."/>
        </authorList>
    </citation>
    <scope>NUCLEOTIDE SEQUENCE</scope>
    <source>
        <strain evidence="4">CBS 757.83</strain>
    </source>
</reference>
<keyword evidence="5" id="KW-1185">Reference proteome</keyword>
<evidence type="ECO:0000313" key="5">
    <source>
        <dbReference type="Proteomes" id="UP001305647"/>
    </source>
</evidence>
<dbReference type="SUPFAM" id="SSF51735">
    <property type="entry name" value="NAD(P)-binding Rossmann-fold domains"/>
    <property type="match status" value="1"/>
</dbReference>
<evidence type="ECO:0000313" key="4">
    <source>
        <dbReference type="EMBL" id="KAK4099710.1"/>
    </source>
</evidence>
<dbReference type="Gene3D" id="3.40.50.720">
    <property type="entry name" value="NAD(P)-binding Rossmann-like Domain"/>
    <property type="match status" value="1"/>
</dbReference>
<reference evidence="4" key="2">
    <citation type="submission" date="2023-05" db="EMBL/GenBank/DDBJ databases">
        <authorList>
            <consortium name="Lawrence Berkeley National Laboratory"/>
            <person name="Steindorff A."/>
            <person name="Hensen N."/>
            <person name="Bonometti L."/>
            <person name="Westerberg I."/>
            <person name="Brannstrom I.O."/>
            <person name="Guillou S."/>
            <person name="Cros-Aarteil S."/>
            <person name="Calhoun S."/>
            <person name="Haridas S."/>
            <person name="Kuo A."/>
            <person name="Mondo S."/>
            <person name="Pangilinan J."/>
            <person name="Riley R."/>
            <person name="Labutti K."/>
            <person name="Andreopoulos B."/>
            <person name="Lipzen A."/>
            <person name="Chen C."/>
            <person name="Yanf M."/>
            <person name="Daum C."/>
            <person name="Ng V."/>
            <person name="Clum A."/>
            <person name="Ohm R."/>
            <person name="Martin F."/>
            <person name="Silar P."/>
            <person name="Natvig D."/>
            <person name="Lalanne C."/>
            <person name="Gautier V."/>
            <person name="Ament-Velasquez S.L."/>
            <person name="Kruys A."/>
            <person name="Hutchinson M.I."/>
            <person name="Powell A.J."/>
            <person name="Barry K."/>
            <person name="Miller A.N."/>
            <person name="Grigoriev I.V."/>
            <person name="Debuchy R."/>
            <person name="Gladieux P."/>
            <person name="Thoren M.H."/>
            <person name="Johannesson H."/>
        </authorList>
    </citation>
    <scope>NUCLEOTIDE SEQUENCE</scope>
    <source>
        <strain evidence="4">CBS 757.83</strain>
    </source>
</reference>
<keyword evidence="3" id="KW-0560">Oxidoreductase</keyword>
<dbReference type="InterPro" id="IPR002347">
    <property type="entry name" value="SDR_fam"/>
</dbReference>